<organism evidence="2 3">
    <name type="scientific">Streptomyces flaveus</name>
    <dbReference type="NCBI Taxonomy" id="66370"/>
    <lineage>
        <taxon>Bacteria</taxon>
        <taxon>Bacillati</taxon>
        <taxon>Actinomycetota</taxon>
        <taxon>Actinomycetes</taxon>
        <taxon>Kitasatosporales</taxon>
        <taxon>Streptomycetaceae</taxon>
        <taxon>Streptomyces</taxon>
        <taxon>Streptomyces aurantiacus group</taxon>
    </lineage>
</organism>
<feature type="compositionally biased region" description="Basic residues" evidence="1">
    <location>
        <begin position="15"/>
        <end position="24"/>
    </location>
</feature>
<accession>A0A917VTA9</accession>
<dbReference type="AlphaFoldDB" id="A0A917VTA9"/>
<evidence type="ECO:0000256" key="1">
    <source>
        <dbReference type="SAM" id="MobiDB-lite"/>
    </source>
</evidence>
<comment type="caution">
    <text evidence="2">The sequence shown here is derived from an EMBL/GenBank/DDBJ whole genome shotgun (WGS) entry which is preliminary data.</text>
</comment>
<evidence type="ECO:0000313" key="3">
    <source>
        <dbReference type="Proteomes" id="UP000637788"/>
    </source>
</evidence>
<sequence>MCNCTPPWGQPHNRIQTRPKRHSRPLRDHPDSPRPLTLRQRARTKKIALDPAESSAIDDAPLLLEVLARAWALLGQNPRRLELWFEQSGTLGEPAEMPCYAVVQASVRCCGMPASSARTSASR</sequence>
<protein>
    <submittedName>
        <fullName evidence="2">Uncharacterized protein</fullName>
    </submittedName>
</protein>
<evidence type="ECO:0000313" key="2">
    <source>
        <dbReference type="EMBL" id="GGL12462.1"/>
    </source>
</evidence>
<gene>
    <name evidence="2" type="ORF">GCM10010094_86800</name>
</gene>
<reference evidence="2" key="1">
    <citation type="journal article" date="2014" name="Int. J. Syst. Evol. Microbiol.">
        <title>Complete genome sequence of Corynebacterium casei LMG S-19264T (=DSM 44701T), isolated from a smear-ripened cheese.</title>
        <authorList>
            <consortium name="US DOE Joint Genome Institute (JGI-PGF)"/>
            <person name="Walter F."/>
            <person name="Albersmeier A."/>
            <person name="Kalinowski J."/>
            <person name="Ruckert C."/>
        </authorList>
    </citation>
    <scope>NUCLEOTIDE SEQUENCE</scope>
    <source>
        <strain evidence="2">JCM 3035</strain>
    </source>
</reference>
<dbReference type="Proteomes" id="UP000637788">
    <property type="component" value="Unassembled WGS sequence"/>
</dbReference>
<reference evidence="2" key="2">
    <citation type="submission" date="2020-09" db="EMBL/GenBank/DDBJ databases">
        <authorList>
            <person name="Sun Q."/>
            <person name="Ohkuma M."/>
        </authorList>
    </citation>
    <scope>NUCLEOTIDE SEQUENCE</scope>
    <source>
        <strain evidence="2">JCM 3035</strain>
    </source>
</reference>
<proteinExistence type="predicted"/>
<name>A0A917VTA9_9ACTN</name>
<feature type="region of interest" description="Disordered" evidence="1">
    <location>
        <begin position="1"/>
        <end position="50"/>
    </location>
</feature>
<dbReference type="EMBL" id="BMPQ01000044">
    <property type="protein sequence ID" value="GGL12462.1"/>
    <property type="molecule type" value="Genomic_DNA"/>
</dbReference>
<keyword evidence="3" id="KW-1185">Reference proteome</keyword>